<name>A0A1W1ZIC9_9BURK</name>
<dbReference type="STRING" id="1938817.SAMN06296008_105151"/>
<keyword evidence="3" id="KW-1185">Reference proteome</keyword>
<dbReference type="AlphaFoldDB" id="A0A1W1ZIC9"/>
<keyword evidence="1" id="KW-0472">Membrane</keyword>
<dbReference type="PROSITE" id="PS51257">
    <property type="entry name" value="PROKAR_LIPOPROTEIN"/>
    <property type="match status" value="1"/>
</dbReference>
<dbReference type="OrthoDB" id="5295180at2"/>
<protein>
    <submittedName>
        <fullName evidence="2">FixH protein</fullName>
    </submittedName>
</protein>
<keyword evidence="1" id="KW-0812">Transmembrane</keyword>
<dbReference type="Proteomes" id="UP000192708">
    <property type="component" value="Unassembled WGS sequence"/>
</dbReference>
<keyword evidence="1" id="KW-1133">Transmembrane helix</keyword>
<organism evidence="2 3">
    <name type="scientific">Polynucleobacter kasalickyi</name>
    <dbReference type="NCBI Taxonomy" id="1938817"/>
    <lineage>
        <taxon>Bacteria</taxon>
        <taxon>Pseudomonadati</taxon>
        <taxon>Pseudomonadota</taxon>
        <taxon>Betaproteobacteria</taxon>
        <taxon>Burkholderiales</taxon>
        <taxon>Burkholderiaceae</taxon>
        <taxon>Polynucleobacter</taxon>
    </lineage>
</organism>
<dbReference type="RefSeq" id="WP_143736115.1">
    <property type="nucleotide sequence ID" value="NZ_FWXJ01000005.1"/>
</dbReference>
<gene>
    <name evidence="2" type="ORF">SAMN06296008_105151</name>
</gene>
<dbReference type="EMBL" id="FWXJ01000005">
    <property type="protein sequence ID" value="SMC47942.1"/>
    <property type="molecule type" value="Genomic_DNA"/>
</dbReference>
<evidence type="ECO:0000256" key="1">
    <source>
        <dbReference type="SAM" id="Phobius"/>
    </source>
</evidence>
<feature type="transmembrane region" description="Helical" evidence="1">
    <location>
        <begin position="16"/>
        <end position="39"/>
    </location>
</feature>
<evidence type="ECO:0000313" key="2">
    <source>
        <dbReference type="EMBL" id="SMC47942.1"/>
    </source>
</evidence>
<reference evidence="2 3" key="1">
    <citation type="submission" date="2017-04" db="EMBL/GenBank/DDBJ databases">
        <authorList>
            <person name="Afonso C.L."/>
            <person name="Miller P.J."/>
            <person name="Scott M.A."/>
            <person name="Spackman E."/>
            <person name="Goraichik I."/>
            <person name="Dimitrov K.M."/>
            <person name="Suarez D.L."/>
            <person name="Swayne D.E."/>
        </authorList>
    </citation>
    <scope>NUCLEOTIDE SEQUENCE [LARGE SCALE GENOMIC DNA]</scope>
    <source>
        <strain evidence="2 3">VK13</strain>
    </source>
</reference>
<sequence length="83" mass="9506">MTNERLSQPPWYKHRWPWILMSGPFLAMLACIVTIYLAFQKQDVLLVNGVKKTGLKIIEVPLVKDAELKDSVPTEKKITEAKP</sequence>
<proteinExistence type="predicted"/>
<accession>A0A1W1ZIC9</accession>
<evidence type="ECO:0000313" key="3">
    <source>
        <dbReference type="Proteomes" id="UP000192708"/>
    </source>
</evidence>